<dbReference type="ESTHER" id="9pseu-i0v4a7">
    <property type="family name" value="Duf_1023"/>
</dbReference>
<accession>I0V4A7</accession>
<proteinExistence type="predicted"/>
<keyword evidence="3" id="KW-1185">Reference proteome</keyword>
<sequence length="555" mass="57491">MNTEQLRAADFGAVDSDAGAWLALADALSDSARQVGSEVLAAIRSGAWRGCSADKACDAISGNQEQLTRSADDIERVATALAKAADGWRGAQGRLRRACEQAPALGLRIAADGTAEPLPGRDAQPRDVQELSSLAKGALAEAKSIDAELAALLGEAGGQASTTGLGGASLTVPSGKTPDEIAAWWNGLSPAQRDELVKRQPEVIGRLDGVPAAYRHRANLAVLDEKIDDTTGAERQRLKEIRARIDASRSGSDAADDMYLLKLDTSGDGKIVVSIGNPDTADNVSVYVPGTTAALWGDLDTDLDRAKAMFDKASGNGGDVASVLWLDYDAPDSVLLHAPDPTYAEKGGPTLRSFVDSLKATHQDGVPHTTLVAHSYASLVVGEAAKQSPGMEADIVTVGGAGFGLDDTSGTDVEKALNLEGEVYSATGGTDVIRAAHGFEVHGDGPSELKGTEKLSVSPFTGHTGYWDDEKFLSDVSAVITGDKDDVSGPSGLQTFVDDVLTVDPGNDEWLGEVGKDVSAVIKGGVETVSSAGDKIGAVIDGGIDSAKQSLEKIF</sequence>
<dbReference type="HOGENOM" id="CLU_025057_2_1_11"/>
<protein>
    <recommendedName>
        <fullName evidence="1">DUF1023 domain-containing protein</fullName>
    </recommendedName>
</protein>
<dbReference type="eggNOG" id="COG4099">
    <property type="taxonomic scope" value="Bacteria"/>
</dbReference>
<gene>
    <name evidence="2" type="ORF">SacxiDRAFT_2741</name>
</gene>
<dbReference type="STRING" id="882086.SacxiDRAFT_2741"/>
<evidence type="ECO:0000259" key="1">
    <source>
        <dbReference type="Pfam" id="PF06259"/>
    </source>
</evidence>
<dbReference type="EMBL" id="JH636049">
    <property type="protein sequence ID" value="EID54960.1"/>
    <property type="molecule type" value="Genomic_DNA"/>
</dbReference>
<evidence type="ECO:0000313" key="3">
    <source>
        <dbReference type="Proteomes" id="UP000004691"/>
    </source>
</evidence>
<dbReference type="RefSeq" id="WP_006239106.1">
    <property type="nucleotide sequence ID" value="NZ_JH636049.1"/>
</dbReference>
<dbReference type="OrthoDB" id="5969911at2"/>
<dbReference type="AlphaFoldDB" id="I0V4A7"/>
<name>I0V4A7_9PSEU</name>
<dbReference type="Proteomes" id="UP000004691">
    <property type="component" value="Unassembled WGS sequence"/>
</dbReference>
<reference evidence="2 3" key="1">
    <citation type="submission" date="2012-01" db="EMBL/GenBank/DDBJ databases">
        <title>Improved High-Quality Draft sequence of Saccharomonospora xinjiangensis XJ-54.</title>
        <authorList>
            <consortium name="US DOE Joint Genome Institute"/>
            <person name="Lucas S."/>
            <person name="Han J."/>
            <person name="Lapidus A."/>
            <person name="Cheng J.-F."/>
            <person name="Goodwin L."/>
            <person name="Pitluck S."/>
            <person name="Peters L."/>
            <person name="Mikhailova N."/>
            <person name="Teshima H."/>
            <person name="Detter J.C."/>
            <person name="Han C."/>
            <person name="Tapia R."/>
            <person name="Land M."/>
            <person name="Hauser L."/>
            <person name="Kyrpides N."/>
            <person name="Ivanova N."/>
            <person name="Pagani I."/>
            <person name="Brambilla E.-M."/>
            <person name="Klenk H.-P."/>
            <person name="Woyke T."/>
        </authorList>
    </citation>
    <scope>NUCLEOTIDE SEQUENCE [LARGE SCALE GENOMIC DNA]</scope>
    <source>
        <strain evidence="2 3">XJ-54</strain>
    </source>
</reference>
<dbReference type="Pfam" id="PF06259">
    <property type="entry name" value="Abhydrolase_8"/>
    <property type="match status" value="1"/>
</dbReference>
<dbReference type="InterPro" id="IPR010427">
    <property type="entry name" value="DUF1023"/>
</dbReference>
<organism evidence="2 3">
    <name type="scientific">Saccharomonospora xinjiangensis XJ-54</name>
    <dbReference type="NCBI Taxonomy" id="882086"/>
    <lineage>
        <taxon>Bacteria</taxon>
        <taxon>Bacillati</taxon>
        <taxon>Actinomycetota</taxon>
        <taxon>Actinomycetes</taxon>
        <taxon>Pseudonocardiales</taxon>
        <taxon>Pseudonocardiaceae</taxon>
        <taxon>Saccharomonospora</taxon>
    </lineage>
</organism>
<feature type="domain" description="DUF1023" evidence="1">
    <location>
        <begin position="264"/>
        <end position="435"/>
    </location>
</feature>
<evidence type="ECO:0000313" key="2">
    <source>
        <dbReference type="EMBL" id="EID54960.1"/>
    </source>
</evidence>